<dbReference type="Pfam" id="PF13086">
    <property type="entry name" value="AAA_11"/>
    <property type="match status" value="1"/>
</dbReference>
<dbReference type="AlphaFoldDB" id="E9HA12"/>
<keyword evidence="5" id="KW-1185">Reference proteome</keyword>
<name>E9HA12_DAPPU</name>
<evidence type="ECO:0000256" key="1">
    <source>
        <dbReference type="SAM" id="MobiDB-lite"/>
    </source>
</evidence>
<dbReference type="EMBL" id="GL732610">
    <property type="protein sequence ID" value="EFX71346.1"/>
    <property type="molecule type" value="Genomic_DNA"/>
</dbReference>
<feature type="domain" description="DNA2/NAM7 helicase helicase" evidence="2">
    <location>
        <begin position="603"/>
        <end position="690"/>
    </location>
</feature>
<protein>
    <submittedName>
        <fullName evidence="4">Uncharacterized protein</fullName>
    </submittedName>
</protein>
<dbReference type="PANTHER" id="PTHR10887">
    <property type="entry name" value="DNA2/NAM7 HELICASE FAMILY"/>
    <property type="match status" value="1"/>
</dbReference>
<dbReference type="InParanoid" id="E9HA12"/>
<evidence type="ECO:0000259" key="2">
    <source>
        <dbReference type="Pfam" id="PF13086"/>
    </source>
</evidence>
<dbReference type="Pfam" id="PF25396">
    <property type="entry name" value="ZNFX1"/>
    <property type="match status" value="1"/>
</dbReference>
<dbReference type="InterPro" id="IPR041677">
    <property type="entry name" value="DNA2/NAM7_AAA_11"/>
</dbReference>
<sequence length="731" mass="82623">MENKPTGRGRGTTGANRAGHGGSGRCWAGAQRAGSGRGPSRANPTGSGRGSSGAYRGDSSGRLGAIPKTSASSSQPTWRERPSSSTHNHNQPFRVTSRGRGFGLNLSQHQRQPRQANHRRLDFQYLVKLASENVEPSVVIRCLGDPENDLAQHLKENLGNFDYLELVIVALGGFCKKNGTSQFSESFVSVVRILEAQNIFQHISSIIINIPVSRVANLPVAKEERLKRFTTAVFHLATEMLVMMPAFSCQCLGQHFFTDIIALQALPSIKALNVADAFNVFEAGITTLQTAWSQHIPVEIKKDDRRLRMEEYSNDAALQDPPDNFRTLNVMPNWEDVCLDVEPFLRPSIIVKGEYPDVTTYLDIQFRILREDFFNPLRVGLLAYKNQDRKFSKKRPDNIRLYHGVRILDYDMHGDYYTIQFSDAHLKKINWETSKRFMFGSLLCLSADNFASFHLFTVADRNPILLSHGKIKVKFEGGTLSAALKQQIFVMAESTVFFESYRTILTALQRISPTKFPLEDYILGRKTSPEMPDYLLEKENPVYDLSFTSDLPSEDDKDEEKILNKISNFLDTAGEAEKRKRFRIQRAQIFEPRRRPNAKDLELDPSQCNALYAALTQKISVIQGPPGTGKTYLGLRIVQALLKNKRFWMGNSQSSPILVICYTNHALDQFLEGISKFTRQIVRVGSQSKCAALESFSLMAWKKRSSGFGGVQQDTRRWIFEIHDTLRECER</sequence>
<feature type="domain" description="ZNFX1" evidence="3">
    <location>
        <begin position="395"/>
        <end position="495"/>
    </location>
</feature>
<dbReference type="GO" id="GO:0001147">
    <property type="term" value="F:transcription termination site sequence-specific DNA binding"/>
    <property type="evidence" value="ECO:0000318"/>
    <property type="project" value="GO_Central"/>
</dbReference>
<dbReference type="Gene3D" id="3.40.50.300">
    <property type="entry name" value="P-loop containing nucleotide triphosphate hydrolases"/>
    <property type="match status" value="1"/>
</dbReference>
<gene>
    <name evidence="4" type="ORF">DAPPUDRAFT_111740</name>
</gene>
<evidence type="ECO:0000313" key="4">
    <source>
        <dbReference type="EMBL" id="EFX71346.1"/>
    </source>
</evidence>
<feature type="compositionally biased region" description="Low complexity" evidence="1">
    <location>
        <begin position="52"/>
        <end position="62"/>
    </location>
</feature>
<dbReference type="KEGG" id="dpx:DAPPUDRAFT_111740"/>
<feature type="compositionally biased region" description="Polar residues" evidence="1">
    <location>
        <begin position="69"/>
        <end position="94"/>
    </location>
</feature>
<dbReference type="GO" id="GO:0003723">
    <property type="term" value="F:RNA binding"/>
    <property type="evidence" value="ECO:0000318"/>
    <property type="project" value="GO_Central"/>
</dbReference>
<dbReference type="HOGENOM" id="CLU_379116_0_0_1"/>
<feature type="region of interest" description="Disordered" evidence="1">
    <location>
        <begin position="1"/>
        <end position="101"/>
    </location>
</feature>
<dbReference type="PhylomeDB" id="E9HA12"/>
<accession>E9HA12</accession>
<dbReference type="Proteomes" id="UP000000305">
    <property type="component" value="Unassembled WGS sequence"/>
</dbReference>
<dbReference type="GO" id="GO:0006369">
    <property type="term" value="P:termination of RNA polymerase II transcription"/>
    <property type="evidence" value="ECO:0000318"/>
    <property type="project" value="GO_Central"/>
</dbReference>
<dbReference type="GO" id="GO:0016604">
    <property type="term" value="C:nuclear body"/>
    <property type="evidence" value="ECO:0000318"/>
    <property type="project" value="GO_Central"/>
</dbReference>
<organism evidence="4 5">
    <name type="scientific">Daphnia pulex</name>
    <name type="common">Water flea</name>
    <dbReference type="NCBI Taxonomy" id="6669"/>
    <lineage>
        <taxon>Eukaryota</taxon>
        <taxon>Metazoa</taxon>
        <taxon>Ecdysozoa</taxon>
        <taxon>Arthropoda</taxon>
        <taxon>Crustacea</taxon>
        <taxon>Branchiopoda</taxon>
        <taxon>Diplostraca</taxon>
        <taxon>Cladocera</taxon>
        <taxon>Anomopoda</taxon>
        <taxon>Daphniidae</taxon>
        <taxon>Daphnia</taxon>
    </lineage>
</organism>
<dbReference type="InterPro" id="IPR027417">
    <property type="entry name" value="P-loop_NTPase"/>
</dbReference>
<dbReference type="InterPro" id="IPR057373">
    <property type="entry name" value="ZNFX1"/>
</dbReference>
<evidence type="ECO:0000259" key="3">
    <source>
        <dbReference type="Pfam" id="PF25396"/>
    </source>
</evidence>
<evidence type="ECO:0000313" key="5">
    <source>
        <dbReference type="Proteomes" id="UP000000305"/>
    </source>
</evidence>
<dbReference type="eggNOG" id="KOG1807">
    <property type="taxonomic scope" value="Eukaryota"/>
</dbReference>
<dbReference type="STRING" id="6669.E9HA12"/>
<dbReference type="InterPro" id="IPR045055">
    <property type="entry name" value="DNA2/NAM7-like"/>
</dbReference>
<dbReference type="GO" id="GO:0004386">
    <property type="term" value="F:helicase activity"/>
    <property type="evidence" value="ECO:0007669"/>
    <property type="project" value="InterPro"/>
</dbReference>
<dbReference type="SUPFAM" id="SSF52540">
    <property type="entry name" value="P-loop containing nucleoside triphosphate hydrolases"/>
    <property type="match status" value="1"/>
</dbReference>
<dbReference type="PANTHER" id="PTHR10887:SF495">
    <property type="entry name" value="HELICASE SENATAXIN ISOFORM X1-RELATED"/>
    <property type="match status" value="1"/>
</dbReference>
<proteinExistence type="predicted"/>
<reference evidence="4 5" key="1">
    <citation type="journal article" date="2011" name="Science">
        <title>The ecoresponsive genome of Daphnia pulex.</title>
        <authorList>
            <person name="Colbourne J.K."/>
            <person name="Pfrender M.E."/>
            <person name="Gilbert D."/>
            <person name="Thomas W.K."/>
            <person name="Tucker A."/>
            <person name="Oakley T.H."/>
            <person name="Tokishita S."/>
            <person name="Aerts A."/>
            <person name="Arnold G.J."/>
            <person name="Basu M.K."/>
            <person name="Bauer D.J."/>
            <person name="Caceres C.E."/>
            <person name="Carmel L."/>
            <person name="Casola C."/>
            <person name="Choi J.H."/>
            <person name="Detter J.C."/>
            <person name="Dong Q."/>
            <person name="Dusheyko S."/>
            <person name="Eads B.D."/>
            <person name="Frohlich T."/>
            <person name="Geiler-Samerotte K.A."/>
            <person name="Gerlach D."/>
            <person name="Hatcher P."/>
            <person name="Jogdeo S."/>
            <person name="Krijgsveld J."/>
            <person name="Kriventseva E.V."/>
            <person name="Kultz D."/>
            <person name="Laforsch C."/>
            <person name="Lindquist E."/>
            <person name="Lopez J."/>
            <person name="Manak J.R."/>
            <person name="Muller J."/>
            <person name="Pangilinan J."/>
            <person name="Patwardhan R.P."/>
            <person name="Pitluck S."/>
            <person name="Pritham E.J."/>
            <person name="Rechtsteiner A."/>
            <person name="Rho M."/>
            <person name="Rogozin I.B."/>
            <person name="Sakarya O."/>
            <person name="Salamov A."/>
            <person name="Schaack S."/>
            <person name="Shapiro H."/>
            <person name="Shiga Y."/>
            <person name="Skalitzky C."/>
            <person name="Smith Z."/>
            <person name="Souvorov A."/>
            <person name="Sung W."/>
            <person name="Tang Z."/>
            <person name="Tsuchiya D."/>
            <person name="Tu H."/>
            <person name="Vos H."/>
            <person name="Wang M."/>
            <person name="Wolf Y.I."/>
            <person name="Yamagata H."/>
            <person name="Yamada T."/>
            <person name="Ye Y."/>
            <person name="Shaw J.R."/>
            <person name="Andrews J."/>
            <person name="Crease T.J."/>
            <person name="Tang H."/>
            <person name="Lucas S.M."/>
            <person name="Robertson H.M."/>
            <person name="Bork P."/>
            <person name="Koonin E.V."/>
            <person name="Zdobnov E.M."/>
            <person name="Grigoriev I.V."/>
            <person name="Lynch M."/>
            <person name="Boore J.L."/>
        </authorList>
    </citation>
    <scope>NUCLEOTIDE SEQUENCE [LARGE SCALE GENOMIC DNA]</scope>
</reference>
<dbReference type="OrthoDB" id="2423195at2759"/>